<sequence>MDEVMSDPAQPSAGSSQEQDNSQKTASWNTKKFREEYEAARARLADQKFDITQYADPLMPREPHAAQSPATSQTFSPEAEKRLQDLISQIKSSSGTTS</sequence>
<proteinExistence type="predicted"/>
<feature type="region of interest" description="Disordered" evidence="1">
    <location>
        <begin position="1"/>
        <end position="32"/>
    </location>
</feature>
<keyword evidence="3" id="KW-1185">Reference proteome</keyword>
<comment type="caution">
    <text evidence="2">The sequence shown here is derived from an EMBL/GenBank/DDBJ whole genome shotgun (WGS) entry which is preliminary data.</text>
</comment>
<evidence type="ECO:0000313" key="2">
    <source>
        <dbReference type="EMBL" id="KAJ9161347.1"/>
    </source>
</evidence>
<accession>A0AA38VN57</accession>
<feature type="region of interest" description="Disordered" evidence="1">
    <location>
        <begin position="53"/>
        <end position="81"/>
    </location>
</feature>
<evidence type="ECO:0000313" key="3">
    <source>
        <dbReference type="Proteomes" id="UP001174691"/>
    </source>
</evidence>
<reference evidence="2" key="1">
    <citation type="submission" date="2022-07" db="EMBL/GenBank/DDBJ databases">
        <title>Fungi with potential for degradation of polypropylene.</title>
        <authorList>
            <person name="Gostincar C."/>
        </authorList>
    </citation>
    <scope>NUCLEOTIDE SEQUENCE</scope>
    <source>
        <strain evidence="2">EXF-13287</strain>
    </source>
</reference>
<protein>
    <submittedName>
        <fullName evidence="2">Uncharacterized protein</fullName>
    </submittedName>
</protein>
<name>A0AA38VN57_9PEZI</name>
<organism evidence="2 3">
    <name type="scientific">Coniochaeta hoffmannii</name>
    <dbReference type="NCBI Taxonomy" id="91930"/>
    <lineage>
        <taxon>Eukaryota</taxon>
        <taxon>Fungi</taxon>
        <taxon>Dikarya</taxon>
        <taxon>Ascomycota</taxon>
        <taxon>Pezizomycotina</taxon>
        <taxon>Sordariomycetes</taxon>
        <taxon>Sordariomycetidae</taxon>
        <taxon>Coniochaetales</taxon>
        <taxon>Coniochaetaceae</taxon>
        <taxon>Coniochaeta</taxon>
    </lineage>
</organism>
<gene>
    <name evidence="2" type="ORF">NKR19_g2343</name>
</gene>
<evidence type="ECO:0000256" key="1">
    <source>
        <dbReference type="SAM" id="MobiDB-lite"/>
    </source>
</evidence>
<dbReference type="AlphaFoldDB" id="A0AA38VN57"/>
<dbReference type="EMBL" id="JANBVN010000023">
    <property type="protein sequence ID" value="KAJ9161347.1"/>
    <property type="molecule type" value="Genomic_DNA"/>
</dbReference>
<dbReference type="Proteomes" id="UP001174691">
    <property type="component" value="Unassembled WGS sequence"/>
</dbReference>
<feature type="compositionally biased region" description="Polar residues" evidence="1">
    <location>
        <begin position="12"/>
        <end position="30"/>
    </location>
</feature>